<sequence length="67" mass="7438">FSNLSPMTAALKNSILCKMTDVSSSHSQIVKDILHTSSVRSSFHHGLDDCQVNHGNQQTYYKIAEDT</sequence>
<feature type="non-terminal residue" evidence="1">
    <location>
        <position position="1"/>
    </location>
</feature>
<reference evidence="1" key="1">
    <citation type="submission" date="2014-12" db="EMBL/GenBank/DDBJ databases">
        <title>Insight into the proteome of Arion vulgaris.</title>
        <authorList>
            <person name="Aradska J."/>
            <person name="Bulat T."/>
            <person name="Smidak R."/>
            <person name="Sarate P."/>
            <person name="Gangsoo J."/>
            <person name="Sialana F."/>
            <person name="Bilban M."/>
            <person name="Lubec G."/>
        </authorList>
    </citation>
    <scope>NUCLEOTIDE SEQUENCE</scope>
    <source>
        <tissue evidence="1">Skin</tissue>
    </source>
</reference>
<name>A0A0B7BBF4_9EUPU</name>
<dbReference type="EMBL" id="HACG01042756">
    <property type="protein sequence ID" value="CEK89621.1"/>
    <property type="molecule type" value="Transcribed_RNA"/>
</dbReference>
<protein>
    <submittedName>
        <fullName evidence="1">Uncharacterized protein</fullName>
    </submittedName>
</protein>
<proteinExistence type="predicted"/>
<evidence type="ECO:0000313" key="1">
    <source>
        <dbReference type="EMBL" id="CEK89621.1"/>
    </source>
</evidence>
<accession>A0A0B7BBF4</accession>
<gene>
    <name evidence="1" type="primary">ORF171991</name>
</gene>
<dbReference type="AlphaFoldDB" id="A0A0B7BBF4"/>
<organism evidence="1">
    <name type="scientific">Arion vulgaris</name>
    <dbReference type="NCBI Taxonomy" id="1028688"/>
    <lineage>
        <taxon>Eukaryota</taxon>
        <taxon>Metazoa</taxon>
        <taxon>Spiralia</taxon>
        <taxon>Lophotrochozoa</taxon>
        <taxon>Mollusca</taxon>
        <taxon>Gastropoda</taxon>
        <taxon>Heterobranchia</taxon>
        <taxon>Euthyneura</taxon>
        <taxon>Panpulmonata</taxon>
        <taxon>Eupulmonata</taxon>
        <taxon>Stylommatophora</taxon>
        <taxon>Helicina</taxon>
        <taxon>Arionoidea</taxon>
        <taxon>Arionidae</taxon>
        <taxon>Arion</taxon>
    </lineage>
</organism>